<accession>A0A9P3G4F9</accession>
<dbReference type="Proteomes" id="UP000703269">
    <property type="component" value="Unassembled WGS sequence"/>
</dbReference>
<gene>
    <name evidence="1" type="ORF">PsYK624_041490</name>
</gene>
<reference evidence="1 2" key="1">
    <citation type="submission" date="2021-08" db="EMBL/GenBank/DDBJ databases">
        <title>Draft Genome Sequence of Phanerochaete sordida strain YK-624.</title>
        <authorList>
            <person name="Mori T."/>
            <person name="Dohra H."/>
            <person name="Suzuki T."/>
            <person name="Kawagishi H."/>
            <person name="Hirai H."/>
        </authorList>
    </citation>
    <scope>NUCLEOTIDE SEQUENCE [LARGE SCALE GENOMIC DNA]</scope>
    <source>
        <strain evidence="1 2">YK-624</strain>
    </source>
</reference>
<evidence type="ECO:0000313" key="2">
    <source>
        <dbReference type="Proteomes" id="UP000703269"/>
    </source>
</evidence>
<evidence type="ECO:0008006" key="3">
    <source>
        <dbReference type="Google" id="ProtNLM"/>
    </source>
</evidence>
<comment type="caution">
    <text evidence="1">The sequence shown here is derived from an EMBL/GenBank/DDBJ whole genome shotgun (WGS) entry which is preliminary data.</text>
</comment>
<dbReference type="Gene3D" id="3.80.10.10">
    <property type="entry name" value="Ribonuclease Inhibitor"/>
    <property type="match status" value="1"/>
</dbReference>
<dbReference type="AlphaFoldDB" id="A0A9P3G4F9"/>
<evidence type="ECO:0000313" key="1">
    <source>
        <dbReference type="EMBL" id="GJE88066.1"/>
    </source>
</evidence>
<dbReference type="OrthoDB" id="2802422at2759"/>
<dbReference type="SUPFAM" id="SSF52047">
    <property type="entry name" value="RNI-like"/>
    <property type="match status" value="1"/>
</dbReference>
<organism evidence="1 2">
    <name type="scientific">Phanerochaete sordida</name>
    <dbReference type="NCBI Taxonomy" id="48140"/>
    <lineage>
        <taxon>Eukaryota</taxon>
        <taxon>Fungi</taxon>
        <taxon>Dikarya</taxon>
        <taxon>Basidiomycota</taxon>
        <taxon>Agaricomycotina</taxon>
        <taxon>Agaricomycetes</taxon>
        <taxon>Polyporales</taxon>
        <taxon>Phanerochaetaceae</taxon>
        <taxon>Phanerochaete</taxon>
    </lineage>
</organism>
<protein>
    <recommendedName>
        <fullName evidence="3">F-box domain-containing protein</fullName>
    </recommendedName>
</protein>
<dbReference type="InterPro" id="IPR032675">
    <property type="entry name" value="LRR_dom_sf"/>
</dbReference>
<dbReference type="EMBL" id="BPQB01000008">
    <property type="protein sequence ID" value="GJE88066.1"/>
    <property type="molecule type" value="Genomic_DNA"/>
</dbReference>
<sequence>MLVRPRDSFRYLRHLSLNTYHRLRAQPGFAKTLAAVFTHATQLETLSLSDGEILEVDQHVGDAFVQMKSLRVLKIGDFSTQTIGLLAKMQTPLVCIHANFTRSIFDRVDPVPILAPFSDSLRHVAVTWVDFTSSETQFPHVVSLDTELCAPEGLEEIVQCFPNLQELYMDTGGEELWSNSEIEELRPPNWQSQAVHTWPSLSSLSGSVATLYVLGVRCHVAHIDVSCDILRKPIDGERLAAVLIDARPISLSLQLQAWELDVASLVQYLLPAKDSLVKLTLRIRFRGEQYEDPGPHIYAMLETLSVLSLRTIDIWVDWERDWDRSVRASGWRFSPDAQSESSDIEEPQQTIADLDLTAIALQAARSIPTLQFAVIDGKYPLWTTFYKVCRDVNGHGQQGAATVVELEQASREREELWKEKHTQRAAECHPGCSVYYL</sequence>
<proteinExistence type="predicted"/>
<name>A0A9P3G4F9_9APHY</name>
<keyword evidence="2" id="KW-1185">Reference proteome</keyword>